<comment type="caution">
    <text evidence="5">The sequence shown here is derived from an EMBL/GenBank/DDBJ whole genome shotgun (WGS) entry which is preliminary data.</text>
</comment>
<dbReference type="Proteomes" id="UP000604001">
    <property type="component" value="Unassembled WGS sequence"/>
</dbReference>
<dbReference type="SUPFAM" id="SSF55469">
    <property type="entry name" value="FMN-dependent nitroreductase-like"/>
    <property type="match status" value="1"/>
</dbReference>
<evidence type="ECO:0000313" key="6">
    <source>
        <dbReference type="Proteomes" id="UP000604001"/>
    </source>
</evidence>
<protein>
    <submittedName>
        <fullName evidence="5">Nitroreductase</fullName>
    </submittedName>
</protein>
<evidence type="ECO:0000313" key="5">
    <source>
        <dbReference type="EMBL" id="MBC2960086.1"/>
    </source>
</evidence>
<keyword evidence="6" id="KW-1185">Reference proteome</keyword>
<name>A0ABR6U8B1_9ACTN</name>
<keyword evidence="3" id="KW-0560">Oxidoreductase</keyword>
<dbReference type="Gene3D" id="3.40.109.10">
    <property type="entry name" value="NADH Oxidase"/>
    <property type="match status" value="1"/>
</dbReference>
<dbReference type="PANTHER" id="PTHR23026:SF90">
    <property type="entry name" value="IODOTYROSINE DEIODINASE 1"/>
    <property type="match status" value="1"/>
</dbReference>
<organism evidence="5 6">
    <name type="scientific">Nocardioides deserti</name>
    <dbReference type="NCBI Taxonomy" id="1588644"/>
    <lineage>
        <taxon>Bacteria</taxon>
        <taxon>Bacillati</taxon>
        <taxon>Actinomycetota</taxon>
        <taxon>Actinomycetes</taxon>
        <taxon>Propionibacteriales</taxon>
        <taxon>Nocardioidaceae</taxon>
        <taxon>Nocardioides</taxon>
    </lineage>
</organism>
<gene>
    <name evidence="5" type="ORF">H7344_07230</name>
</gene>
<sequence length="220" mass="24090">MDLADVLSTRHSCRAFRSDEVDADILDRLFTLAQHTPSWCNTQPWHVHLVSGPAITRFSTELTDHVLSGSRRADLGMPAGYFGVYAERRRESGHALYEAVGVARDDKPARRAQALLNYTFFGAPHVAVITTDRDQGTYGAIDCGGYVATLTNTATALGLGSVAQAAIAMCSDKVREFLDLPEDRLVVCAVSLGYPDLEHPVNGFRTSRARIEDVVTHVRD</sequence>
<dbReference type="CDD" id="cd02136">
    <property type="entry name" value="PnbA_NfnB-like"/>
    <property type="match status" value="1"/>
</dbReference>
<dbReference type="PANTHER" id="PTHR23026">
    <property type="entry name" value="NADPH NITROREDUCTASE"/>
    <property type="match status" value="1"/>
</dbReference>
<accession>A0ABR6U8B1</accession>
<proteinExistence type="predicted"/>
<evidence type="ECO:0000256" key="3">
    <source>
        <dbReference type="ARBA" id="ARBA00023002"/>
    </source>
</evidence>
<dbReference type="Pfam" id="PF00881">
    <property type="entry name" value="Nitroreductase"/>
    <property type="match status" value="1"/>
</dbReference>
<evidence type="ECO:0000259" key="4">
    <source>
        <dbReference type="Pfam" id="PF00881"/>
    </source>
</evidence>
<dbReference type="InterPro" id="IPR050627">
    <property type="entry name" value="Nitroreductase/BluB"/>
</dbReference>
<dbReference type="InterPro" id="IPR029479">
    <property type="entry name" value="Nitroreductase"/>
</dbReference>
<feature type="domain" description="Nitroreductase" evidence="4">
    <location>
        <begin position="8"/>
        <end position="194"/>
    </location>
</feature>
<reference evidence="5 6" key="1">
    <citation type="submission" date="2020-08" db="EMBL/GenBank/DDBJ databases">
        <title>novel species in genus Nocardioides.</title>
        <authorList>
            <person name="Zhang G."/>
        </authorList>
    </citation>
    <scope>NUCLEOTIDE SEQUENCE [LARGE SCALE GENOMIC DNA]</scope>
    <source>
        <strain evidence="5 6">SC8A-24</strain>
    </source>
</reference>
<dbReference type="EMBL" id="JACMYC010000003">
    <property type="protein sequence ID" value="MBC2960086.1"/>
    <property type="molecule type" value="Genomic_DNA"/>
</dbReference>
<keyword evidence="2" id="KW-0288">FMN</keyword>
<evidence type="ECO:0000256" key="2">
    <source>
        <dbReference type="ARBA" id="ARBA00022643"/>
    </source>
</evidence>
<keyword evidence="1" id="KW-0285">Flavoprotein</keyword>
<dbReference type="InterPro" id="IPR000415">
    <property type="entry name" value="Nitroreductase-like"/>
</dbReference>
<evidence type="ECO:0000256" key="1">
    <source>
        <dbReference type="ARBA" id="ARBA00022630"/>
    </source>
</evidence>
<dbReference type="RefSeq" id="WP_186345338.1">
    <property type="nucleotide sequence ID" value="NZ_BMMR01000003.1"/>
</dbReference>